<evidence type="ECO:0000259" key="2">
    <source>
        <dbReference type="Pfam" id="PF07589"/>
    </source>
</evidence>
<comment type="caution">
    <text evidence="3">The sequence shown here is derived from an EMBL/GenBank/DDBJ whole genome shotgun (WGS) entry which is preliminary data.</text>
</comment>
<feature type="signal peptide" evidence="1">
    <location>
        <begin position="1"/>
        <end position="24"/>
    </location>
</feature>
<sequence>MTTSLSPLWRGLALLTCSLATSNAVVLFTDNFDATAPGSPNDQITNPGRQGGTLATVGYQQLNNVQIGNLTTLPPSPGSDLGDEFLAAFSGRAFVNHNFSSETLPLEISFRGLISSTSATGLDNWVSVTVGDVSGMPFVNGANVASILFRANGGTEVWNHGSNSVGGAGASVGYNAWTDYRIVLSDTAGTGSAFAGNGSRIDYYANGVLLGTANINQLTAQDGFIGFASDRIVGYDNLSIVTVPEPSAMLIALGGLGSLFLRRRRK</sequence>
<accession>A0ABT3G2Q3</accession>
<feature type="chain" id="PRO_5046153882" evidence="1">
    <location>
        <begin position="25"/>
        <end position="266"/>
    </location>
</feature>
<feature type="domain" description="Ice-binding protein C-terminal" evidence="2">
    <location>
        <begin position="242"/>
        <end position="264"/>
    </location>
</feature>
<protein>
    <submittedName>
        <fullName evidence="3">PEP-CTERM sorting domain-containing protein</fullName>
    </submittedName>
</protein>
<evidence type="ECO:0000313" key="4">
    <source>
        <dbReference type="Proteomes" id="UP001165653"/>
    </source>
</evidence>
<dbReference type="RefSeq" id="WP_264513624.1">
    <property type="nucleotide sequence ID" value="NZ_JAPDDR010000005.1"/>
</dbReference>
<name>A0ABT3G2Q3_9BACT</name>
<gene>
    <name evidence="3" type="ORF">OJ996_11060</name>
</gene>
<organism evidence="3 4">
    <name type="scientific">Luteolibacter rhizosphaerae</name>
    <dbReference type="NCBI Taxonomy" id="2989719"/>
    <lineage>
        <taxon>Bacteria</taxon>
        <taxon>Pseudomonadati</taxon>
        <taxon>Verrucomicrobiota</taxon>
        <taxon>Verrucomicrobiia</taxon>
        <taxon>Verrucomicrobiales</taxon>
        <taxon>Verrucomicrobiaceae</taxon>
        <taxon>Luteolibacter</taxon>
    </lineage>
</organism>
<keyword evidence="1" id="KW-0732">Signal</keyword>
<dbReference type="Proteomes" id="UP001165653">
    <property type="component" value="Unassembled WGS sequence"/>
</dbReference>
<dbReference type="NCBIfam" id="TIGR02595">
    <property type="entry name" value="PEP_CTERM"/>
    <property type="match status" value="1"/>
</dbReference>
<dbReference type="Pfam" id="PF07589">
    <property type="entry name" value="PEP-CTERM"/>
    <property type="match status" value="1"/>
</dbReference>
<reference evidence="3" key="1">
    <citation type="submission" date="2022-10" db="EMBL/GenBank/DDBJ databases">
        <title>Luteolibacter sp. GHJ8, whole genome shotgun sequencing project.</title>
        <authorList>
            <person name="Zhao G."/>
            <person name="Shen L."/>
        </authorList>
    </citation>
    <scope>NUCLEOTIDE SEQUENCE</scope>
    <source>
        <strain evidence="3">GHJ8</strain>
    </source>
</reference>
<dbReference type="EMBL" id="JAPDDR010000005">
    <property type="protein sequence ID" value="MCW1914118.1"/>
    <property type="molecule type" value="Genomic_DNA"/>
</dbReference>
<evidence type="ECO:0000313" key="3">
    <source>
        <dbReference type="EMBL" id="MCW1914118.1"/>
    </source>
</evidence>
<proteinExistence type="predicted"/>
<evidence type="ECO:0000256" key="1">
    <source>
        <dbReference type="SAM" id="SignalP"/>
    </source>
</evidence>
<keyword evidence="4" id="KW-1185">Reference proteome</keyword>
<dbReference type="InterPro" id="IPR013424">
    <property type="entry name" value="Ice-binding_C"/>
</dbReference>